<evidence type="ECO:0000313" key="2">
    <source>
        <dbReference type="Proteomes" id="UP001429601"/>
    </source>
</evidence>
<gene>
    <name evidence="1" type="ORF">HBF26_17670</name>
</gene>
<accession>A0ABX0Q896</accession>
<organism evidence="1 2">
    <name type="scientific">Luteibacter jiangsuensis</name>
    <dbReference type="NCBI Taxonomy" id="637577"/>
    <lineage>
        <taxon>Bacteria</taxon>
        <taxon>Pseudomonadati</taxon>
        <taxon>Pseudomonadota</taxon>
        <taxon>Gammaproteobacteria</taxon>
        <taxon>Lysobacterales</taxon>
        <taxon>Rhodanobacteraceae</taxon>
        <taxon>Luteibacter</taxon>
    </lineage>
</organism>
<dbReference type="EMBL" id="JAAQQR010000011">
    <property type="protein sequence ID" value="NID06724.1"/>
    <property type="molecule type" value="Genomic_DNA"/>
</dbReference>
<reference evidence="1 2" key="1">
    <citation type="journal article" date="2011" name="Curr. Microbiol.">
        <title>Luteibacter jiangsuensis sp. nov.: a methamidophos-degrading bacterium isolated from a methamidophos-manufacturing factory.</title>
        <authorList>
            <person name="Wang L."/>
            <person name="Wang G.L."/>
            <person name="Li S.P."/>
            <person name="Jiang J.D."/>
        </authorList>
    </citation>
    <scope>NUCLEOTIDE SEQUENCE [LARGE SCALE GENOMIC DNA]</scope>
    <source>
        <strain evidence="1 2">CGMCC 1.10133</strain>
    </source>
</reference>
<evidence type="ECO:0000313" key="1">
    <source>
        <dbReference type="EMBL" id="NID06724.1"/>
    </source>
</evidence>
<dbReference type="RefSeq" id="WP_167129357.1">
    <property type="nucleotide sequence ID" value="NZ_JAAQQR010000011.1"/>
</dbReference>
<name>A0ABX0Q896_9GAMM</name>
<sequence length="157" mass="17993">MSHQAEIERIDSDGDVGPLPPAVWEFDLDLGRDSDGVMNRIRGVVREIAKHQETSWPDDDYWKKVLPGWLTSSMPDLSQEECARLMAETPREKWSTLPWQFGSWIDAVRERGWKWWGAEVSGSRATVLLEITNVPGRVEAFKQILLAANAKVLQERY</sequence>
<dbReference type="Proteomes" id="UP001429601">
    <property type="component" value="Unassembled WGS sequence"/>
</dbReference>
<keyword evidence="2" id="KW-1185">Reference proteome</keyword>
<protein>
    <submittedName>
        <fullName evidence="1">Uncharacterized protein</fullName>
    </submittedName>
</protein>
<proteinExistence type="predicted"/>
<comment type="caution">
    <text evidence="1">The sequence shown here is derived from an EMBL/GenBank/DDBJ whole genome shotgun (WGS) entry which is preliminary data.</text>
</comment>